<proteinExistence type="predicted"/>
<dbReference type="AlphaFoldDB" id="A0A9N9AKA8"/>
<dbReference type="Proteomes" id="UP000789375">
    <property type="component" value="Unassembled WGS sequence"/>
</dbReference>
<sequence length="61" mass="7199">MDSGKVDDSYEEFIYWTRKHTDDIYNAWIAGALNSAVIVVGENLLENLMNDRWLKFKSHDY</sequence>
<comment type="caution">
    <text evidence="2">The sequence shown here is derived from an EMBL/GenBank/DDBJ whole genome shotgun (WGS) entry which is preliminary data.</text>
</comment>
<dbReference type="EMBL" id="CAJVPP010001078">
    <property type="protein sequence ID" value="CAG8532611.1"/>
    <property type="molecule type" value="Genomic_DNA"/>
</dbReference>
<keyword evidence="1" id="KW-1133">Transmembrane helix</keyword>
<protein>
    <submittedName>
        <fullName evidence="2">11048_t:CDS:1</fullName>
    </submittedName>
</protein>
<feature type="transmembrane region" description="Helical" evidence="1">
    <location>
        <begin position="25"/>
        <end position="45"/>
    </location>
</feature>
<evidence type="ECO:0000256" key="1">
    <source>
        <dbReference type="SAM" id="Phobius"/>
    </source>
</evidence>
<reference evidence="2" key="1">
    <citation type="submission" date="2021-06" db="EMBL/GenBank/DDBJ databases">
        <authorList>
            <person name="Kallberg Y."/>
            <person name="Tangrot J."/>
            <person name="Rosling A."/>
        </authorList>
    </citation>
    <scope>NUCLEOTIDE SEQUENCE</scope>
    <source>
        <strain evidence="2">87-6 pot B 2015</strain>
    </source>
</reference>
<accession>A0A9N9AKA8</accession>
<organism evidence="2 3">
    <name type="scientific">Funneliformis mosseae</name>
    <name type="common">Endomycorrhizal fungus</name>
    <name type="synonym">Glomus mosseae</name>
    <dbReference type="NCBI Taxonomy" id="27381"/>
    <lineage>
        <taxon>Eukaryota</taxon>
        <taxon>Fungi</taxon>
        <taxon>Fungi incertae sedis</taxon>
        <taxon>Mucoromycota</taxon>
        <taxon>Glomeromycotina</taxon>
        <taxon>Glomeromycetes</taxon>
        <taxon>Glomerales</taxon>
        <taxon>Glomeraceae</taxon>
        <taxon>Funneliformis</taxon>
    </lineage>
</organism>
<evidence type="ECO:0000313" key="3">
    <source>
        <dbReference type="Proteomes" id="UP000789375"/>
    </source>
</evidence>
<keyword evidence="1" id="KW-0472">Membrane</keyword>
<gene>
    <name evidence="2" type="ORF">FMOSSE_LOCUS5582</name>
</gene>
<keyword evidence="1" id="KW-0812">Transmembrane</keyword>
<evidence type="ECO:0000313" key="2">
    <source>
        <dbReference type="EMBL" id="CAG8532611.1"/>
    </source>
</evidence>
<keyword evidence="3" id="KW-1185">Reference proteome</keyword>
<name>A0A9N9AKA8_FUNMO</name>